<dbReference type="EMBL" id="VSSQ01120440">
    <property type="protein sequence ID" value="MPN53368.1"/>
    <property type="molecule type" value="Genomic_DNA"/>
</dbReference>
<dbReference type="InterPro" id="IPR025378">
    <property type="entry name" value="DUF4368"/>
</dbReference>
<evidence type="ECO:0000259" key="1">
    <source>
        <dbReference type="Pfam" id="PF14287"/>
    </source>
</evidence>
<name>A0A645IPU2_9ZZZZ</name>
<feature type="domain" description="DUF4368" evidence="1">
    <location>
        <begin position="1"/>
        <end position="49"/>
    </location>
</feature>
<gene>
    <name evidence="2" type="ORF">SDC9_201032</name>
</gene>
<dbReference type="Pfam" id="PF14287">
    <property type="entry name" value="DUF4368"/>
    <property type="match status" value="1"/>
</dbReference>
<organism evidence="2">
    <name type="scientific">bioreactor metagenome</name>
    <dbReference type="NCBI Taxonomy" id="1076179"/>
    <lineage>
        <taxon>unclassified sequences</taxon>
        <taxon>metagenomes</taxon>
        <taxon>ecological metagenomes</taxon>
    </lineage>
</organism>
<comment type="caution">
    <text evidence="2">The sequence shown here is derived from an EMBL/GenBank/DDBJ whole genome shotgun (WGS) entry which is preliminary data.</text>
</comment>
<accession>A0A645IPU2</accession>
<reference evidence="2" key="1">
    <citation type="submission" date="2019-08" db="EMBL/GenBank/DDBJ databases">
        <authorList>
            <person name="Kucharzyk K."/>
            <person name="Murdoch R.W."/>
            <person name="Higgins S."/>
            <person name="Loffler F."/>
        </authorList>
    </citation>
    <scope>NUCLEOTIDE SEQUENCE</scope>
</reference>
<sequence length="50" mass="5764">MIKQYADTIELDAVMLNELIEKITISEPEIIDGERIQTVSIFYKFVGCIE</sequence>
<dbReference type="AlphaFoldDB" id="A0A645IPU2"/>
<proteinExistence type="predicted"/>
<protein>
    <recommendedName>
        <fullName evidence="1">DUF4368 domain-containing protein</fullName>
    </recommendedName>
</protein>
<evidence type="ECO:0000313" key="2">
    <source>
        <dbReference type="EMBL" id="MPN53368.1"/>
    </source>
</evidence>